<dbReference type="Proteomes" id="UP000199226">
    <property type="component" value="Unassembled WGS sequence"/>
</dbReference>
<dbReference type="STRING" id="990371.SAMN05421813_12430"/>
<accession>A0A1G9W9P8</accession>
<evidence type="ECO:0000313" key="2">
    <source>
        <dbReference type="Proteomes" id="UP000199226"/>
    </source>
</evidence>
<name>A0A1G9W9P8_9SPHI</name>
<protein>
    <submittedName>
        <fullName evidence="1">Uncharacterized protein</fullName>
    </submittedName>
</protein>
<organism evidence="1 2">
    <name type="scientific">Daejeonella rubra</name>
    <dbReference type="NCBI Taxonomy" id="990371"/>
    <lineage>
        <taxon>Bacteria</taxon>
        <taxon>Pseudomonadati</taxon>
        <taxon>Bacteroidota</taxon>
        <taxon>Sphingobacteriia</taxon>
        <taxon>Sphingobacteriales</taxon>
        <taxon>Sphingobacteriaceae</taxon>
        <taxon>Daejeonella</taxon>
    </lineage>
</organism>
<reference evidence="2" key="1">
    <citation type="submission" date="2016-10" db="EMBL/GenBank/DDBJ databases">
        <authorList>
            <person name="Varghese N."/>
            <person name="Submissions S."/>
        </authorList>
    </citation>
    <scope>NUCLEOTIDE SEQUENCE [LARGE SCALE GENOMIC DNA]</scope>
    <source>
        <strain evidence="2">DSM 24536</strain>
    </source>
</reference>
<sequence length="37" mass="4057">MKKIVIGVIALFLATTVLQACSSRLCPAYGTYPKSRR</sequence>
<gene>
    <name evidence="1" type="ORF">SAMN05421813_12430</name>
</gene>
<keyword evidence="2" id="KW-1185">Reference proteome</keyword>
<dbReference type="PROSITE" id="PS51257">
    <property type="entry name" value="PROKAR_LIPOPROTEIN"/>
    <property type="match status" value="1"/>
</dbReference>
<dbReference type="EMBL" id="FNHH01000024">
    <property type="protein sequence ID" value="SDM81284.1"/>
    <property type="molecule type" value="Genomic_DNA"/>
</dbReference>
<evidence type="ECO:0000313" key="1">
    <source>
        <dbReference type="EMBL" id="SDM81284.1"/>
    </source>
</evidence>
<proteinExistence type="predicted"/>
<dbReference type="AlphaFoldDB" id="A0A1G9W9P8"/>